<proteinExistence type="predicted"/>
<sequence>MANWSSPWSSTTACLGGLFFLALALSLAKLALVVWGSPAAGTAPPHAPAAAPEGAADGDNNDTLADGDGGDVPDMDAVLVRADDRPGSFEGGTAETEADRWLEENDLGHHRDLLQRLGESPLLRLPAEAGTELTCTRHTHNAPRNFSQAFVSARAMVLPNP</sequence>
<gene>
    <name evidence="2" type="ORF">ONE63_004737</name>
</gene>
<evidence type="ECO:0000313" key="2">
    <source>
        <dbReference type="EMBL" id="KAJ1519445.1"/>
    </source>
</evidence>
<comment type="caution">
    <text evidence="2">The sequence shown here is derived from an EMBL/GenBank/DDBJ whole genome shotgun (WGS) entry which is preliminary data.</text>
</comment>
<feature type="region of interest" description="Disordered" evidence="1">
    <location>
        <begin position="41"/>
        <end position="75"/>
    </location>
</feature>
<dbReference type="EMBL" id="JAPTSV010000016">
    <property type="protein sequence ID" value="KAJ1519445.1"/>
    <property type="molecule type" value="Genomic_DNA"/>
</dbReference>
<reference evidence="2" key="1">
    <citation type="submission" date="2022-12" db="EMBL/GenBank/DDBJ databases">
        <title>Chromosome-level genome assembly of the bean flower thrips Megalurothrips usitatus.</title>
        <authorList>
            <person name="Ma L."/>
            <person name="Liu Q."/>
            <person name="Li H."/>
            <person name="Cai W."/>
        </authorList>
    </citation>
    <scope>NUCLEOTIDE SEQUENCE</scope>
    <source>
        <strain evidence="2">Cailab_2022a</strain>
    </source>
</reference>
<name>A0AAV7X0M1_9NEOP</name>
<dbReference type="AlphaFoldDB" id="A0AAV7X0M1"/>
<organism evidence="2 3">
    <name type="scientific">Megalurothrips usitatus</name>
    <name type="common">bean blossom thrips</name>
    <dbReference type="NCBI Taxonomy" id="439358"/>
    <lineage>
        <taxon>Eukaryota</taxon>
        <taxon>Metazoa</taxon>
        <taxon>Ecdysozoa</taxon>
        <taxon>Arthropoda</taxon>
        <taxon>Hexapoda</taxon>
        <taxon>Insecta</taxon>
        <taxon>Pterygota</taxon>
        <taxon>Neoptera</taxon>
        <taxon>Paraneoptera</taxon>
        <taxon>Thysanoptera</taxon>
        <taxon>Terebrantia</taxon>
        <taxon>Thripoidea</taxon>
        <taxon>Thripidae</taxon>
        <taxon>Megalurothrips</taxon>
    </lineage>
</organism>
<keyword evidence="3" id="KW-1185">Reference proteome</keyword>
<feature type="compositionally biased region" description="Low complexity" evidence="1">
    <location>
        <begin position="41"/>
        <end position="55"/>
    </location>
</feature>
<protein>
    <submittedName>
        <fullName evidence="2">Uncharacterized protein</fullName>
    </submittedName>
</protein>
<accession>A0AAV7X0M1</accession>
<evidence type="ECO:0000256" key="1">
    <source>
        <dbReference type="SAM" id="MobiDB-lite"/>
    </source>
</evidence>
<dbReference type="Proteomes" id="UP001075354">
    <property type="component" value="Chromosome 16"/>
</dbReference>
<evidence type="ECO:0000313" key="3">
    <source>
        <dbReference type="Proteomes" id="UP001075354"/>
    </source>
</evidence>